<feature type="compositionally biased region" description="Basic residues" evidence="1">
    <location>
        <begin position="11"/>
        <end position="20"/>
    </location>
</feature>
<feature type="non-terminal residue" evidence="2">
    <location>
        <position position="109"/>
    </location>
</feature>
<protein>
    <submittedName>
        <fullName evidence="2">Protein translocase subunit SecY</fullName>
    </submittedName>
</protein>
<dbReference type="EMBL" id="CADCUC010000402">
    <property type="protein sequence ID" value="CAA9343210.1"/>
    <property type="molecule type" value="Genomic_DNA"/>
</dbReference>
<feature type="non-terminal residue" evidence="2">
    <location>
        <position position="1"/>
    </location>
</feature>
<accession>A0A6J4LWH4</accession>
<evidence type="ECO:0000256" key="1">
    <source>
        <dbReference type="SAM" id="MobiDB-lite"/>
    </source>
</evidence>
<name>A0A6J4LWH4_9HYPH</name>
<feature type="region of interest" description="Disordered" evidence="1">
    <location>
        <begin position="1"/>
        <end position="58"/>
    </location>
</feature>
<sequence>GLGSRTTRGQHQFRRSRKSRRTQEAHLVHARRADRVPARHLYPAARHRPGGPAAELSERLGRRARAVQHVRRRGDRAHGDLCAQHHALHLGLDHHPASHLGDADAGGPE</sequence>
<reference evidence="2" key="1">
    <citation type="submission" date="2020-02" db="EMBL/GenBank/DDBJ databases">
        <authorList>
            <person name="Meier V. D."/>
        </authorList>
    </citation>
    <scope>NUCLEOTIDE SEQUENCE</scope>
    <source>
        <strain evidence="2">AVDCRST_MAG90</strain>
    </source>
</reference>
<dbReference type="AlphaFoldDB" id="A0A6J4LWH4"/>
<feature type="compositionally biased region" description="Basic and acidic residues" evidence="1">
    <location>
        <begin position="21"/>
        <end position="37"/>
    </location>
</feature>
<feature type="compositionally biased region" description="Polar residues" evidence="1">
    <location>
        <begin position="1"/>
        <end position="10"/>
    </location>
</feature>
<proteinExistence type="predicted"/>
<organism evidence="2">
    <name type="scientific">uncultured Microvirga sp</name>
    <dbReference type="NCBI Taxonomy" id="412392"/>
    <lineage>
        <taxon>Bacteria</taxon>
        <taxon>Pseudomonadati</taxon>
        <taxon>Pseudomonadota</taxon>
        <taxon>Alphaproteobacteria</taxon>
        <taxon>Hyphomicrobiales</taxon>
        <taxon>Methylobacteriaceae</taxon>
        <taxon>Microvirga</taxon>
        <taxon>environmental samples</taxon>
    </lineage>
</organism>
<evidence type="ECO:0000313" key="2">
    <source>
        <dbReference type="EMBL" id="CAA9343210.1"/>
    </source>
</evidence>
<gene>
    <name evidence="2" type="ORF">AVDCRST_MAG90-2056</name>
</gene>